<dbReference type="EMBL" id="JASCZI010002492">
    <property type="protein sequence ID" value="MED6116241.1"/>
    <property type="molecule type" value="Genomic_DNA"/>
</dbReference>
<comment type="caution">
    <text evidence="1">The sequence shown here is derived from an EMBL/GenBank/DDBJ whole genome shotgun (WGS) entry which is preliminary data.</text>
</comment>
<name>A0ABU6QXL5_9FABA</name>
<accession>A0ABU6QXL5</accession>
<dbReference type="Proteomes" id="UP001341840">
    <property type="component" value="Unassembled WGS sequence"/>
</dbReference>
<organism evidence="1 2">
    <name type="scientific">Stylosanthes scabra</name>
    <dbReference type="NCBI Taxonomy" id="79078"/>
    <lineage>
        <taxon>Eukaryota</taxon>
        <taxon>Viridiplantae</taxon>
        <taxon>Streptophyta</taxon>
        <taxon>Embryophyta</taxon>
        <taxon>Tracheophyta</taxon>
        <taxon>Spermatophyta</taxon>
        <taxon>Magnoliopsida</taxon>
        <taxon>eudicotyledons</taxon>
        <taxon>Gunneridae</taxon>
        <taxon>Pentapetalae</taxon>
        <taxon>rosids</taxon>
        <taxon>fabids</taxon>
        <taxon>Fabales</taxon>
        <taxon>Fabaceae</taxon>
        <taxon>Papilionoideae</taxon>
        <taxon>50 kb inversion clade</taxon>
        <taxon>dalbergioids sensu lato</taxon>
        <taxon>Dalbergieae</taxon>
        <taxon>Pterocarpus clade</taxon>
        <taxon>Stylosanthes</taxon>
    </lineage>
</organism>
<keyword evidence="2" id="KW-1185">Reference proteome</keyword>
<feature type="non-terminal residue" evidence="1">
    <location>
        <position position="73"/>
    </location>
</feature>
<evidence type="ECO:0000313" key="1">
    <source>
        <dbReference type="EMBL" id="MED6116241.1"/>
    </source>
</evidence>
<gene>
    <name evidence="1" type="ORF">PIB30_098243</name>
</gene>
<evidence type="ECO:0000313" key="2">
    <source>
        <dbReference type="Proteomes" id="UP001341840"/>
    </source>
</evidence>
<protein>
    <submittedName>
        <fullName evidence="1">Uncharacterized protein</fullName>
    </submittedName>
</protein>
<reference evidence="1 2" key="1">
    <citation type="journal article" date="2023" name="Plants (Basel)">
        <title>Bridging the Gap: Combining Genomics and Transcriptomics Approaches to Understand Stylosanthes scabra, an Orphan Legume from the Brazilian Caatinga.</title>
        <authorList>
            <person name="Ferreira-Neto J.R.C."/>
            <person name="da Silva M.D."/>
            <person name="Binneck E."/>
            <person name="de Melo N.F."/>
            <person name="da Silva R.H."/>
            <person name="de Melo A.L.T.M."/>
            <person name="Pandolfi V."/>
            <person name="Bustamante F.O."/>
            <person name="Brasileiro-Vidal A.C."/>
            <person name="Benko-Iseppon A.M."/>
        </authorList>
    </citation>
    <scope>NUCLEOTIDE SEQUENCE [LARGE SCALE GENOMIC DNA]</scope>
    <source>
        <tissue evidence="1">Leaves</tissue>
    </source>
</reference>
<proteinExistence type="predicted"/>
<sequence length="73" mass="8535">MQKNKHLTPNDQETGDPIDFLVDDVDNQSSYLKIHQVFILGGLIVTDDLRFNKNIGENLNVMKKYGRRRQEEM</sequence>